<keyword evidence="3" id="KW-1185">Reference proteome</keyword>
<organism evidence="2 3">
    <name type="scientific">Lobosporangium transversale</name>
    <dbReference type="NCBI Taxonomy" id="64571"/>
    <lineage>
        <taxon>Eukaryota</taxon>
        <taxon>Fungi</taxon>
        <taxon>Fungi incertae sedis</taxon>
        <taxon>Mucoromycota</taxon>
        <taxon>Mortierellomycotina</taxon>
        <taxon>Mortierellomycetes</taxon>
        <taxon>Mortierellales</taxon>
        <taxon>Mortierellaceae</taxon>
        <taxon>Lobosporangium</taxon>
    </lineage>
</organism>
<feature type="compositionally biased region" description="Low complexity" evidence="1">
    <location>
        <begin position="133"/>
        <end position="143"/>
    </location>
</feature>
<accession>A0A1Y2GK66</accession>
<dbReference type="InParanoid" id="A0A1Y2GK66"/>
<evidence type="ECO:0000313" key="2">
    <source>
        <dbReference type="EMBL" id="ORZ13410.1"/>
    </source>
</evidence>
<protein>
    <recommendedName>
        <fullName evidence="4">M-phase phosphoprotein 6</fullName>
    </recommendedName>
</protein>
<sequence>MAAEIPHKKALSGKLLTMKFMQRQQEKETREKLEQEQVRVITEAHWVLENKIELPKPKFQVEYESSFLQMESTERSSIGRVSFQNFNEEVERSALKKSREQRLDRELKRERHNEIDDVDMANQLGNKAKKLKTSTSPSTSKKPISNRRAPPQSNNQGSQKMNGGNSSGNGTSETQRTFMKPKE</sequence>
<feature type="region of interest" description="Disordered" evidence="1">
    <location>
        <begin position="90"/>
        <end position="183"/>
    </location>
</feature>
<dbReference type="Pfam" id="PF10175">
    <property type="entry name" value="MPP6"/>
    <property type="match status" value="1"/>
</dbReference>
<dbReference type="PANTHER" id="PTHR13582">
    <property type="entry name" value="M-PHASE PHOSPHOPROTEIN 6"/>
    <property type="match status" value="1"/>
</dbReference>
<comment type="caution">
    <text evidence="2">The sequence shown here is derived from an EMBL/GenBank/DDBJ whole genome shotgun (WGS) entry which is preliminary data.</text>
</comment>
<dbReference type="OrthoDB" id="20403at2759"/>
<evidence type="ECO:0000256" key="1">
    <source>
        <dbReference type="SAM" id="MobiDB-lite"/>
    </source>
</evidence>
<dbReference type="PANTHER" id="PTHR13582:SF0">
    <property type="entry name" value="M-PHASE PHOSPHOPROTEIN 6"/>
    <property type="match status" value="1"/>
</dbReference>
<feature type="compositionally biased region" description="Basic and acidic residues" evidence="1">
    <location>
        <begin position="90"/>
        <end position="115"/>
    </location>
</feature>
<dbReference type="GO" id="GO:0000460">
    <property type="term" value="P:maturation of 5.8S rRNA"/>
    <property type="evidence" value="ECO:0007669"/>
    <property type="project" value="TreeGrafter"/>
</dbReference>
<name>A0A1Y2GK66_9FUNG</name>
<dbReference type="InterPro" id="IPR019324">
    <property type="entry name" value="MPP6"/>
</dbReference>
<evidence type="ECO:0000313" key="3">
    <source>
        <dbReference type="Proteomes" id="UP000193648"/>
    </source>
</evidence>
<reference evidence="2 3" key="1">
    <citation type="submission" date="2016-07" db="EMBL/GenBank/DDBJ databases">
        <title>Pervasive Adenine N6-methylation of Active Genes in Fungi.</title>
        <authorList>
            <consortium name="DOE Joint Genome Institute"/>
            <person name="Mondo S.J."/>
            <person name="Dannebaum R.O."/>
            <person name="Kuo R.C."/>
            <person name="Labutti K."/>
            <person name="Haridas S."/>
            <person name="Kuo A."/>
            <person name="Salamov A."/>
            <person name="Ahrendt S.R."/>
            <person name="Lipzen A."/>
            <person name="Sullivan W."/>
            <person name="Andreopoulos W.B."/>
            <person name="Clum A."/>
            <person name="Lindquist E."/>
            <person name="Daum C."/>
            <person name="Ramamoorthy G.K."/>
            <person name="Gryganskyi A."/>
            <person name="Culley D."/>
            <person name="Magnuson J.K."/>
            <person name="James T.Y."/>
            <person name="O'Malley M.A."/>
            <person name="Stajich J.E."/>
            <person name="Spatafora J.W."/>
            <person name="Visel A."/>
            <person name="Grigoriev I.V."/>
        </authorList>
    </citation>
    <scope>NUCLEOTIDE SEQUENCE [LARGE SCALE GENOMIC DNA]</scope>
    <source>
        <strain evidence="2 3">NRRL 3116</strain>
    </source>
</reference>
<proteinExistence type="predicted"/>
<dbReference type="STRING" id="64571.A0A1Y2GK66"/>
<dbReference type="FunCoup" id="A0A1Y2GK66">
    <property type="interactions" value="58"/>
</dbReference>
<feature type="compositionally biased region" description="Low complexity" evidence="1">
    <location>
        <begin position="152"/>
        <end position="172"/>
    </location>
</feature>
<evidence type="ECO:0008006" key="4">
    <source>
        <dbReference type="Google" id="ProtNLM"/>
    </source>
</evidence>
<dbReference type="AlphaFoldDB" id="A0A1Y2GK66"/>
<dbReference type="RefSeq" id="XP_021880491.1">
    <property type="nucleotide sequence ID" value="XM_022024519.1"/>
</dbReference>
<dbReference type="GeneID" id="33566363"/>
<dbReference type="Proteomes" id="UP000193648">
    <property type="component" value="Unassembled WGS sequence"/>
</dbReference>
<gene>
    <name evidence="2" type="ORF">BCR41DRAFT_355681</name>
</gene>
<dbReference type="EMBL" id="MCFF01000023">
    <property type="protein sequence ID" value="ORZ13410.1"/>
    <property type="molecule type" value="Genomic_DNA"/>
</dbReference>